<dbReference type="AlphaFoldDB" id="A0A0M0BR90"/>
<reference evidence="1 2" key="1">
    <citation type="submission" date="2015-06" db="EMBL/GenBank/DDBJ databases">
        <title>New insights into the roles of widespread benthic archaea in carbon and nitrogen cycling.</title>
        <authorList>
            <person name="Lazar C.S."/>
            <person name="Baker B.J."/>
            <person name="Seitz K.W."/>
            <person name="Hyde A.S."/>
            <person name="Dick G.J."/>
            <person name="Hinrichs K.-U."/>
            <person name="Teske A.P."/>
        </authorList>
    </citation>
    <scope>NUCLEOTIDE SEQUENCE [LARGE SCALE GENOMIC DNA]</scope>
    <source>
        <strain evidence="1">DG-45</strain>
    </source>
</reference>
<dbReference type="EMBL" id="LFWZ01000019">
    <property type="protein sequence ID" value="KON30895.1"/>
    <property type="molecule type" value="Genomic_DNA"/>
</dbReference>
<sequence>MREDLDQEERAKMMRLRDDLLRLQERNVVKINHSVMELLCAKYLIQGGFEVELEHNLDGVSCDLYAVKGLGSLIVEVETGFVPPEHALDPQTYLRARIASKITRYSGYANKFCLGTPPYYIVQVPPALTKPPRFRAPEEIASIKGLCDLYYTSPPVTLEEIRNARLHSIYTLDVDSVSVREWEINEYMGKAALWSV</sequence>
<accession>A0A0M0BR90</accession>
<gene>
    <name evidence="1" type="ORF">AC482_02615</name>
</gene>
<dbReference type="Proteomes" id="UP000037210">
    <property type="component" value="Unassembled WGS sequence"/>
</dbReference>
<evidence type="ECO:0000313" key="1">
    <source>
        <dbReference type="EMBL" id="KON30895.1"/>
    </source>
</evidence>
<organism evidence="1 2">
    <name type="scientific">miscellaneous Crenarchaeota group-15 archaeon DG-45</name>
    <dbReference type="NCBI Taxonomy" id="1685127"/>
    <lineage>
        <taxon>Archaea</taxon>
        <taxon>Candidatus Bathyarchaeota</taxon>
        <taxon>MCG-15</taxon>
    </lineage>
</organism>
<comment type="caution">
    <text evidence="1">The sequence shown here is derived from an EMBL/GenBank/DDBJ whole genome shotgun (WGS) entry which is preliminary data.</text>
</comment>
<name>A0A0M0BR90_9ARCH</name>
<evidence type="ECO:0000313" key="2">
    <source>
        <dbReference type="Proteomes" id="UP000037210"/>
    </source>
</evidence>
<proteinExistence type="predicted"/>
<protein>
    <submittedName>
        <fullName evidence="1">Uncharacterized protein</fullName>
    </submittedName>
</protein>